<evidence type="ECO:0000259" key="4">
    <source>
        <dbReference type="Pfam" id="PF05065"/>
    </source>
</evidence>
<dbReference type="AlphaFoldDB" id="A0A7U3YD58"/>
<name>A0A7U3YD58_GEOS0</name>
<protein>
    <submittedName>
        <fullName evidence="5">Phage major capsid protein, HK97 family</fullName>
    </submittedName>
</protein>
<dbReference type="Pfam" id="PF05065">
    <property type="entry name" value="Phage_capsid"/>
    <property type="match status" value="1"/>
</dbReference>
<accession>A0A7U3YD58</accession>
<dbReference type="KEGG" id="gmc:GY4MC1_0623"/>
<dbReference type="InterPro" id="IPR054612">
    <property type="entry name" value="Phage_capsid-like_C"/>
</dbReference>
<gene>
    <name evidence="5" type="ORF">GY4MC1_0623</name>
</gene>
<comment type="subcellular location">
    <subcellularLocation>
        <location evidence="1">Virion</location>
    </subcellularLocation>
</comment>
<dbReference type="SUPFAM" id="SSF56563">
    <property type="entry name" value="Major capsid protein gp5"/>
    <property type="match status" value="1"/>
</dbReference>
<evidence type="ECO:0000256" key="1">
    <source>
        <dbReference type="ARBA" id="ARBA00004328"/>
    </source>
</evidence>
<evidence type="ECO:0000256" key="3">
    <source>
        <dbReference type="SAM" id="MobiDB-lite"/>
    </source>
</evidence>
<dbReference type="NCBIfam" id="TIGR01554">
    <property type="entry name" value="major_cap_HK97"/>
    <property type="match status" value="1"/>
</dbReference>
<keyword evidence="2" id="KW-0175">Coiled coil</keyword>
<feature type="domain" description="Phage capsid-like C-terminal" evidence="4">
    <location>
        <begin position="129"/>
        <end position="393"/>
    </location>
</feature>
<evidence type="ECO:0000313" key="5">
    <source>
        <dbReference type="EMBL" id="ADP73451.1"/>
    </source>
</evidence>
<feature type="coiled-coil region" evidence="2">
    <location>
        <begin position="2"/>
        <end position="48"/>
    </location>
</feature>
<evidence type="ECO:0000256" key="2">
    <source>
        <dbReference type="SAM" id="Coils"/>
    </source>
</evidence>
<organism evidence="5">
    <name type="scientific">Geobacillus sp. (strain Y4.1MC1)</name>
    <dbReference type="NCBI Taxonomy" id="581103"/>
    <lineage>
        <taxon>Bacteria</taxon>
        <taxon>Bacillati</taxon>
        <taxon>Bacillota</taxon>
        <taxon>Bacilli</taxon>
        <taxon>Bacillales</taxon>
        <taxon>Anoxybacillaceae</taxon>
        <taxon>Geobacillus</taxon>
    </lineage>
</organism>
<dbReference type="EMBL" id="CP002293">
    <property type="protein sequence ID" value="ADP73451.1"/>
    <property type="molecule type" value="Genomic_DNA"/>
</dbReference>
<reference evidence="5" key="1">
    <citation type="submission" date="2010-10" db="EMBL/GenBank/DDBJ databases">
        <title>Complete sequence of chromosome of Geobacillus sp. Y4.1MC1.</title>
        <authorList>
            <consortium name="US DOE Joint Genome Institute"/>
            <person name="Lucas S."/>
            <person name="Copeland A."/>
            <person name="Lapidus A."/>
            <person name="Cheng J.-F."/>
            <person name="Bruce D."/>
            <person name="Goodwin L."/>
            <person name="Pitluck S."/>
            <person name="Chertkov O."/>
            <person name="Zhang X."/>
            <person name="Detter J.C."/>
            <person name="Han C."/>
            <person name="Tapia R."/>
            <person name="Land M."/>
            <person name="Hauser L."/>
            <person name="Jeffries C."/>
            <person name="Kyrpides N."/>
            <person name="Ivanova N."/>
            <person name="Ovchinnikova G."/>
            <person name="Brumm P."/>
            <person name="Mead D."/>
            <person name="Woyke T."/>
        </authorList>
    </citation>
    <scope>NUCLEOTIDE SEQUENCE [LARGE SCALE GENOMIC DNA]</scope>
    <source>
        <strain evidence="5">Y4.1MC1</strain>
    </source>
</reference>
<dbReference type="InterPro" id="IPR024455">
    <property type="entry name" value="Phage_capsid"/>
</dbReference>
<sequence length="400" mass="45414">MSKELREMLQKLEQMKAEVRSLLGEDKVDEAEKRMEDVRALQKKIEVQRQLEEEERGGLGLGGGQPIDGENRTITKEDAELEKEYRQIFMKAIRRRPVSSDERSIIKEYEKRAVMHTGGVVGQADGDSGLILPQDIQTTIYTLMRDFNDLSQYVNVQNVTALSGSRVLEKDEDMVPFQDVDEYGEIQTIDNPKFIPVSYAVKKRAGILPLTNELLADTDQNIIAYVTNWIGKKAVVTRNYHITNLLKTMTKKQLASFDDIKKVLNVDLDPAISANSIILTNQDGYHWLDEQKDANGRYLLQDDPTQPGRKLFKGRPVVVASNRFLKTEGTTTLLAPFIIGELKQLIVLFNRRFFELASTKEGGDAFIRDTTNLRTIMRDDYKFWDTGAAVFGQLDVTATV</sequence>
<feature type="region of interest" description="Disordered" evidence="3">
    <location>
        <begin position="52"/>
        <end position="71"/>
    </location>
</feature>
<proteinExistence type="predicted"/>